<comment type="pathway">
    <text evidence="3">Aromatic compound metabolism; melatonin biosynthesis; melatonin from serotonin: step 1/2.</text>
</comment>
<comment type="catalytic activity">
    <reaction evidence="10">
        <text>serotonin + (9Z)-octadecenoyl-CoA = N-(9Z-octadecenoyl)-serotonin + CoA + H(+)</text>
        <dbReference type="Rhea" id="RHEA:51392"/>
        <dbReference type="ChEBI" id="CHEBI:15378"/>
        <dbReference type="ChEBI" id="CHEBI:57287"/>
        <dbReference type="ChEBI" id="CHEBI:57387"/>
        <dbReference type="ChEBI" id="CHEBI:134064"/>
        <dbReference type="ChEBI" id="CHEBI:350546"/>
    </reaction>
    <physiologicalReaction direction="left-to-right" evidence="10">
        <dbReference type="Rhea" id="RHEA:51393"/>
    </physiologicalReaction>
</comment>
<evidence type="ECO:0000256" key="13">
    <source>
        <dbReference type="ARBA" id="ARBA00052491"/>
    </source>
</evidence>
<keyword evidence="16" id="KW-1185">Reference proteome</keyword>
<dbReference type="CDD" id="cd04301">
    <property type="entry name" value="NAT_SF"/>
    <property type="match status" value="1"/>
</dbReference>
<comment type="catalytic activity">
    <reaction evidence="9">
        <text>dopamine + acetyl-CoA = N-acetyldopamine + CoA + H(+)</text>
        <dbReference type="Rhea" id="RHEA:51388"/>
        <dbReference type="ChEBI" id="CHEBI:15378"/>
        <dbReference type="ChEBI" id="CHEBI:57287"/>
        <dbReference type="ChEBI" id="CHEBI:57288"/>
        <dbReference type="ChEBI" id="CHEBI:59905"/>
        <dbReference type="ChEBI" id="CHEBI:125678"/>
    </reaction>
    <physiologicalReaction direction="left-to-right" evidence="9">
        <dbReference type="Rhea" id="RHEA:51389"/>
    </physiologicalReaction>
</comment>
<dbReference type="PANTHER" id="PTHR20905:SF1">
    <property type="entry name" value="AT07410P-RELATED"/>
    <property type="match status" value="1"/>
</dbReference>
<comment type="similarity">
    <text evidence="4">Belongs to the acetyltransferase family. AANAT subfamily.</text>
</comment>
<name>A0A1I8PZ48_STOCA</name>
<dbReference type="KEGG" id="scac:106088016"/>
<dbReference type="Proteomes" id="UP000095300">
    <property type="component" value="Unassembled WGS sequence"/>
</dbReference>
<dbReference type="InterPro" id="IPR016181">
    <property type="entry name" value="Acyl_CoA_acyltransferase"/>
</dbReference>
<sequence>MERDSEAKPLNHDNLEIRIIQTKDVDKAVNFLMEYFFPNTPLSVAENKPTAENALEIRQCIETYGCSIMALEGDEIVGVCTASPKTRASIEEYFVEADKLGKTNRYGQILRLVGEVNRGAAIFDHYGVENILCLYQAAVAPSHGGRNIATRMTQELMRLAKNWNYQVLSMDCSCHYSARVCERLGMECLNTIAYDTYRNDSGEVIFKPPFPHVAMKTYAKRL</sequence>
<comment type="catalytic activity">
    <reaction evidence="7">
        <text>serotonin + octadecanoyl-CoA = N-octadecanoyl-serotonin + CoA + H(+)</text>
        <dbReference type="Rhea" id="RHEA:51400"/>
        <dbReference type="ChEBI" id="CHEBI:15378"/>
        <dbReference type="ChEBI" id="CHEBI:57287"/>
        <dbReference type="ChEBI" id="CHEBI:57394"/>
        <dbReference type="ChEBI" id="CHEBI:134065"/>
        <dbReference type="ChEBI" id="CHEBI:350546"/>
    </reaction>
    <physiologicalReaction direction="left-to-right" evidence="7">
        <dbReference type="Rhea" id="RHEA:51401"/>
    </physiologicalReaction>
</comment>
<comment type="catalytic activity">
    <reaction evidence="12">
        <text>dopamine + hexadecanoyl-CoA = N-hexadecanoyl-dopamine + CoA + H(+)</text>
        <dbReference type="Rhea" id="RHEA:51376"/>
        <dbReference type="ChEBI" id="CHEBI:15378"/>
        <dbReference type="ChEBI" id="CHEBI:57287"/>
        <dbReference type="ChEBI" id="CHEBI:57379"/>
        <dbReference type="ChEBI" id="CHEBI:59905"/>
        <dbReference type="ChEBI" id="CHEBI:134058"/>
    </reaction>
    <physiologicalReaction direction="left-to-right" evidence="12">
        <dbReference type="Rhea" id="RHEA:51377"/>
    </physiologicalReaction>
</comment>
<protein>
    <recommendedName>
        <fullName evidence="5">aralkylamine N-acetyltransferase</fullName>
        <ecNumber evidence="5">2.3.1.87</ecNumber>
    </recommendedName>
</protein>
<evidence type="ECO:0000256" key="4">
    <source>
        <dbReference type="ARBA" id="ARBA00038182"/>
    </source>
</evidence>
<comment type="catalytic activity">
    <reaction evidence="8">
        <text>serotonin + (5Z,8Z,11Z,14Z)-eicosatetraenoyl-CoA = N-[(5Z,8Z,11Z,14Z)-eicosatetraenoyl]-serotonin + CoA + H(+)</text>
        <dbReference type="Rhea" id="RHEA:51396"/>
        <dbReference type="ChEBI" id="CHEBI:15378"/>
        <dbReference type="ChEBI" id="CHEBI:57287"/>
        <dbReference type="ChEBI" id="CHEBI:57368"/>
        <dbReference type="ChEBI" id="CHEBI:132255"/>
        <dbReference type="ChEBI" id="CHEBI:350546"/>
    </reaction>
    <physiologicalReaction direction="left-to-right" evidence="8">
        <dbReference type="Rhea" id="RHEA:51397"/>
    </physiologicalReaction>
</comment>
<evidence type="ECO:0000256" key="1">
    <source>
        <dbReference type="ARBA" id="ARBA00022679"/>
    </source>
</evidence>
<accession>A0A1I8PZ48</accession>
<evidence type="ECO:0000313" key="15">
    <source>
        <dbReference type="EnsemblMetazoa" id="SCAU012408-PA"/>
    </source>
</evidence>
<dbReference type="PANTHER" id="PTHR20905">
    <property type="entry name" value="N-ACETYLTRANSFERASE-RELATED"/>
    <property type="match status" value="1"/>
</dbReference>
<comment type="catalytic activity">
    <reaction evidence="11">
        <text>serotonin + hexadecanoyl-CoA = N-hexadecanoyl-serotonin + CoA + H(+)</text>
        <dbReference type="Rhea" id="RHEA:51384"/>
        <dbReference type="ChEBI" id="CHEBI:15378"/>
        <dbReference type="ChEBI" id="CHEBI:57287"/>
        <dbReference type="ChEBI" id="CHEBI:57379"/>
        <dbReference type="ChEBI" id="CHEBI:134059"/>
        <dbReference type="ChEBI" id="CHEBI:350546"/>
    </reaction>
    <physiologicalReaction direction="left-to-right" evidence="11">
        <dbReference type="Rhea" id="RHEA:51385"/>
    </physiologicalReaction>
</comment>
<dbReference type="FunFam" id="3.40.630.30:FF:000046">
    <property type="entry name" value="Dopamine N-acetyltransferase"/>
    <property type="match status" value="1"/>
</dbReference>
<evidence type="ECO:0000256" key="11">
    <source>
        <dbReference type="ARBA" id="ARBA00052178"/>
    </source>
</evidence>
<evidence type="ECO:0000259" key="14">
    <source>
        <dbReference type="PROSITE" id="PS51186"/>
    </source>
</evidence>
<evidence type="ECO:0000256" key="7">
    <source>
        <dbReference type="ARBA" id="ARBA00050849"/>
    </source>
</evidence>
<gene>
    <name evidence="15" type="primary">106088016</name>
</gene>
<evidence type="ECO:0000256" key="2">
    <source>
        <dbReference type="ARBA" id="ARBA00023315"/>
    </source>
</evidence>
<dbReference type="AlphaFoldDB" id="A0A1I8PZ48"/>
<keyword evidence="1" id="KW-0808">Transferase</keyword>
<dbReference type="STRING" id="35570.A0A1I8PZ48"/>
<dbReference type="Pfam" id="PF00583">
    <property type="entry name" value="Acetyltransf_1"/>
    <property type="match status" value="1"/>
</dbReference>
<dbReference type="EnsemblMetazoa" id="SCAU012408-RA">
    <property type="protein sequence ID" value="SCAU012408-PA"/>
    <property type="gene ID" value="SCAU012408"/>
</dbReference>
<evidence type="ECO:0000256" key="8">
    <source>
        <dbReference type="ARBA" id="ARBA00051284"/>
    </source>
</evidence>
<evidence type="ECO:0000256" key="6">
    <source>
        <dbReference type="ARBA" id="ARBA00050189"/>
    </source>
</evidence>
<dbReference type="Gene3D" id="3.40.630.30">
    <property type="match status" value="1"/>
</dbReference>
<dbReference type="GO" id="GO:0004059">
    <property type="term" value="F:aralkylamine N-acetyltransferase activity"/>
    <property type="evidence" value="ECO:0007669"/>
    <property type="project" value="UniProtKB-EC"/>
</dbReference>
<comment type="catalytic activity">
    <reaction evidence="13">
        <text>serotonin + acetyl-CoA = N-acetylserotonin + CoA + H(+)</text>
        <dbReference type="Rhea" id="RHEA:25217"/>
        <dbReference type="ChEBI" id="CHEBI:15378"/>
        <dbReference type="ChEBI" id="CHEBI:17697"/>
        <dbReference type="ChEBI" id="CHEBI:57287"/>
        <dbReference type="ChEBI" id="CHEBI:57288"/>
        <dbReference type="ChEBI" id="CHEBI:350546"/>
        <dbReference type="EC" id="2.3.1.87"/>
    </reaction>
    <physiologicalReaction direction="left-to-right" evidence="13">
        <dbReference type="Rhea" id="RHEA:25218"/>
    </physiologicalReaction>
</comment>
<evidence type="ECO:0000256" key="5">
    <source>
        <dbReference type="ARBA" id="ARBA00039114"/>
    </source>
</evidence>
<proteinExistence type="inferred from homology"/>
<comment type="catalytic activity">
    <reaction evidence="6">
        <text>dopamine + (9Z)-octadecenoyl-CoA = N-(9Z-octadecanoyl)-dopamine + CoA + H(+)</text>
        <dbReference type="Rhea" id="RHEA:51380"/>
        <dbReference type="ChEBI" id="CHEBI:15378"/>
        <dbReference type="ChEBI" id="CHEBI:31883"/>
        <dbReference type="ChEBI" id="CHEBI:57287"/>
        <dbReference type="ChEBI" id="CHEBI:57387"/>
        <dbReference type="ChEBI" id="CHEBI:59905"/>
    </reaction>
    <physiologicalReaction direction="left-to-right" evidence="6">
        <dbReference type="Rhea" id="RHEA:51381"/>
    </physiologicalReaction>
</comment>
<keyword evidence="2" id="KW-0012">Acyltransferase</keyword>
<evidence type="ECO:0000256" key="12">
    <source>
        <dbReference type="ARBA" id="ARBA00052335"/>
    </source>
</evidence>
<reference evidence="15" key="1">
    <citation type="submission" date="2020-05" db="UniProtKB">
        <authorList>
            <consortium name="EnsemblMetazoa"/>
        </authorList>
    </citation>
    <scope>IDENTIFICATION</scope>
    <source>
        <strain evidence="15">USDA</strain>
    </source>
</reference>
<dbReference type="EC" id="2.3.1.87" evidence="5"/>
<organism evidence="15 16">
    <name type="scientific">Stomoxys calcitrans</name>
    <name type="common">Stable fly</name>
    <name type="synonym">Conops calcitrans</name>
    <dbReference type="NCBI Taxonomy" id="35570"/>
    <lineage>
        <taxon>Eukaryota</taxon>
        <taxon>Metazoa</taxon>
        <taxon>Ecdysozoa</taxon>
        <taxon>Arthropoda</taxon>
        <taxon>Hexapoda</taxon>
        <taxon>Insecta</taxon>
        <taxon>Pterygota</taxon>
        <taxon>Neoptera</taxon>
        <taxon>Endopterygota</taxon>
        <taxon>Diptera</taxon>
        <taxon>Brachycera</taxon>
        <taxon>Muscomorpha</taxon>
        <taxon>Muscoidea</taxon>
        <taxon>Muscidae</taxon>
        <taxon>Stomoxys</taxon>
    </lineage>
</organism>
<dbReference type="OrthoDB" id="41532at2759"/>
<dbReference type="PROSITE" id="PS51186">
    <property type="entry name" value="GNAT"/>
    <property type="match status" value="1"/>
</dbReference>
<evidence type="ECO:0000256" key="9">
    <source>
        <dbReference type="ARBA" id="ARBA00051711"/>
    </source>
</evidence>
<dbReference type="VEuPathDB" id="VectorBase:SCAU012408"/>
<feature type="domain" description="N-acetyltransferase" evidence="14">
    <location>
        <begin position="15"/>
        <end position="211"/>
    </location>
</feature>
<evidence type="ECO:0000256" key="10">
    <source>
        <dbReference type="ARBA" id="ARBA00051823"/>
    </source>
</evidence>
<dbReference type="InterPro" id="IPR000182">
    <property type="entry name" value="GNAT_dom"/>
</dbReference>
<evidence type="ECO:0000256" key="3">
    <source>
        <dbReference type="ARBA" id="ARBA00037926"/>
    </source>
</evidence>
<dbReference type="SUPFAM" id="SSF55729">
    <property type="entry name" value="Acyl-CoA N-acyltransferases (Nat)"/>
    <property type="match status" value="1"/>
</dbReference>
<evidence type="ECO:0000313" key="16">
    <source>
        <dbReference type="Proteomes" id="UP000095300"/>
    </source>
</evidence>